<gene>
    <name evidence="1" type="ORF">GCM10009001_31060</name>
</gene>
<evidence type="ECO:0000313" key="2">
    <source>
        <dbReference type="Proteomes" id="UP001500866"/>
    </source>
</evidence>
<proteinExistence type="predicted"/>
<keyword evidence="2" id="KW-1185">Reference proteome</keyword>
<sequence length="77" mass="9238">MLTIQREIIYSILISMFWYNCLLENLVVTKPLDDSLSCTYAVRKFYTFLFANNKQLFYYKINNDRDTYERGQTSNGQ</sequence>
<dbReference type="Proteomes" id="UP001500866">
    <property type="component" value="Unassembled WGS sequence"/>
</dbReference>
<dbReference type="EMBL" id="BAAADS010000025">
    <property type="protein sequence ID" value="GAA0611620.1"/>
    <property type="molecule type" value="Genomic_DNA"/>
</dbReference>
<name>A0ABP3RJK0_9BACI</name>
<evidence type="ECO:0000313" key="1">
    <source>
        <dbReference type="EMBL" id="GAA0611620.1"/>
    </source>
</evidence>
<organism evidence="1 2">
    <name type="scientific">Virgibacillus siamensis</name>
    <dbReference type="NCBI Taxonomy" id="480071"/>
    <lineage>
        <taxon>Bacteria</taxon>
        <taxon>Bacillati</taxon>
        <taxon>Bacillota</taxon>
        <taxon>Bacilli</taxon>
        <taxon>Bacillales</taxon>
        <taxon>Bacillaceae</taxon>
        <taxon>Virgibacillus</taxon>
    </lineage>
</organism>
<reference evidence="2" key="1">
    <citation type="journal article" date="2019" name="Int. J. Syst. Evol. Microbiol.">
        <title>The Global Catalogue of Microorganisms (GCM) 10K type strain sequencing project: providing services to taxonomists for standard genome sequencing and annotation.</title>
        <authorList>
            <consortium name="The Broad Institute Genomics Platform"/>
            <consortium name="The Broad Institute Genome Sequencing Center for Infectious Disease"/>
            <person name="Wu L."/>
            <person name="Ma J."/>
        </authorList>
    </citation>
    <scope>NUCLEOTIDE SEQUENCE [LARGE SCALE GENOMIC DNA]</scope>
    <source>
        <strain evidence="2">JCM 15395</strain>
    </source>
</reference>
<protein>
    <submittedName>
        <fullName evidence="1">Uncharacterized protein</fullName>
    </submittedName>
</protein>
<accession>A0ABP3RJK0</accession>
<comment type="caution">
    <text evidence="1">The sequence shown here is derived from an EMBL/GenBank/DDBJ whole genome shotgun (WGS) entry which is preliminary data.</text>
</comment>